<dbReference type="InterPro" id="IPR052174">
    <property type="entry name" value="Flavoredoxin"/>
</dbReference>
<evidence type="ECO:0000259" key="2">
    <source>
        <dbReference type="Pfam" id="PF01613"/>
    </source>
</evidence>
<dbReference type="Gene3D" id="2.30.110.10">
    <property type="entry name" value="Electron Transport, Fmn-binding Protein, Chain A"/>
    <property type="match status" value="1"/>
</dbReference>
<gene>
    <name evidence="3" type="ordered locus">Olsu_0328</name>
</gene>
<dbReference type="PANTHER" id="PTHR43567:SF5">
    <property type="entry name" value="HYPOTHETICAL CYTOSOLIC PROTEIN"/>
    <property type="match status" value="1"/>
</dbReference>
<dbReference type="PATRIC" id="fig|633147.7.peg.1826"/>
<dbReference type="STRING" id="633147.Olsu_0328"/>
<dbReference type="EMBL" id="CP002106">
    <property type="protein sequence ID" value="ADK67452.1"/>
    <property type="molecule type" value="Genomic_DNA"/>
</dbReference>
<evidence type="ECO:0000256" key="1">
    <source>
        <dbReference type="ARBA" id="ARBA00038054"/>
    </source>
</evidence>
<dbReference type="GO" id="GO:0010181">
    <property type="term" value="F:FMN binding"/>
    <property type="evidence" value="ECO:0007669"/>
    <property type="project" value="InterPro"/>
</dbReference>
<dbReference type="InterPro" id="IPR002563">
    <property type="entry name" value="Flavin_Rdtase-like_dom"/>
</dbReference>
<proteinExistence type="inferred from homology"/>
<dbReference type="Proteomes" id="UP000000333">
    <property type="component" value="Chromosome"/>
</dbReference>
<evidence type="ECO:0000313" key="3">
    <source>
        <dbReference type="EMBL" id="ADK67452.1"/>
    </source>
</evidence>
<protein>
    <submittedName>
        <fullName evidence="3">Putative flavoredoxin</fullName>
    </submittedName>
</protein>
<comment type="similarity">
    <text evidence="1">Belongs to the flavoredoxin family.</text>
</comment>
<dbReference type="RefSeq" id="WP_013251204.1">
    <property type="nucleotide sequence ID" value="NC_014363.1"/>
</dbReference>
<accession>E1QYI8</accession>
<evidence type="ECO:0000313" key="4">
    <source>
        <dbReference type="Proteomes" id="UP000000333"/>
    </source>
</evidence>
<dbReference type="Pfam" id="PF01613">
    <property type="entry name" value="Flavin_Reduct"/>
    <property type="match status" value="1"/>
</dbReference>
<dbReference type="OrthoDB" id="9792436at2"/>
<dbReference type="AlphaFoldDB" id="E1QYI8"/>
<dbReference type="PANTHER" id="PTHR43567">
    <property type="entry name" value="FLAVOREDOXIN-RELATED-RELATED"/>
    <property type="match status" value="1"/>
</dbReference>
<dbReference type="GeneID" id="78511791"/>
<dbReference type="HOGENOM" id="CLU_102849_0_0_11"/>
<dbReference type="SUPFAM" id="SSF50475">
    <property type="entry name" value="FMN-binding split barrel"/>
    <property type="match status" value="1"/>
</dbReference>
<dbReference type="InterPro" id="IPR012349">
    <property type="entry name" value="Split_barrel_FMN-bd"/>
</dbReference>
<feature type="domain" description="Flavin reductase like" evidence="2">
    <location>
        <begin position="24"/>
        <end position="199"/>
    </location>
</feature>
<sequence>MAGKRHIDDISDYADEIVKAIPKGVLLTSKAGEKVNSMTIAWGTLGTNWGRPVFVAYVRKHRSTVTLLDENPEFTINVPAIADAGAAAGASGENRAARTREAARKALGICGSMRGDEVDKVALAGLTLVDSDVVSVPGIAELPLTLECKVVYRQEQELALYPPEIQASYYPQDVDGRATGSNKDEHIMYFGEIVNAYLIEA</sequence>
<dbReference type="eggNOG" id="COG1853">
    <property type="taxonomic scope" value="Bacteria"/>
</dbReference>
<organism evidence="3 4">
    <name type="scientific">Olsenella uli (strain ATCC 49627 / DSM 7084 / CCUG 31166 / CIP 109912 / JCM 12494 / LMG 11480 / NCIMB 702895 / VPI D76D-27C)</name>
    <name type="common">Lactobacillus uli</name>
    <dbReference type="NCBI Taxonomy" id="633147"/>
    <lineage>
        <taxon>Bacteria</taxon>
        <taxon>Bacillati</taxon>
        <taxon>Actinomycetota</taxon>
        <taxon>Coriobacteriia</taxon>
        <taxon>Coriobacteriales</taxon>
        <taxon>Atopobiaceae</taxon>
        <taxon>Olsenella</taxon>
    </lineage>
</organism>
<keyword evidence="4" id="KW-1185">Reference proteome</keyword>
<dbReference type="KEGG" id="ols:Olsu_0328"/>
<name>E1QYI8_OLSUV</name>
<reference evidence="3 4" key="1">
    <citation type="journal article" date="2010" name="Stand. Genomic Sci.">
        <title>Complete genome sequence of Olsenella uli type strain (VPI D76D-27C).</title>
        <authorList>
            <person name="Goker M."/>
            <person name="Held B."/>
            <person name="Lucas S."/>
            <person name="Nolan M."/>
            <person name="Yasawong M."/>
            <person name="Glavina Del Rio T."/>
            <person name="Tice H."/>
            <person name="Cheng J.F."/>
            <person name="Bruce D."/>
            <person name="Detter J.C."/>
            <person name="Tapia R."/>
            <person name="Han C."/>
            <person name="Goodwin L."/>
            <person name="Pitluck S."/>
            <person name="Liolios K."/>
            <person name="Ivanova N."/>
            <person name="Mavromatis K."/>
            <person name="Mikhailova N."/>
            <person name="Pati A."/>
            <person name="Chen A."/>
            <person name="Palaniappan K."/>
            <person name="Land M."/>
            <person name="Hauser L."/>
            <person name="Chang Y.J."/>
            <person name="Jeffries C.D."/>
            <person name="Rohde M."/>
            <person name="Sikorski J."/>
            <person name="Pukall R."/>
            <person name="Woyke T."/>
            <person name="Bristow J."/>
            <person name="Eisen J.A."/>
            <person name="Markowitz V."/>
            <person name="Hugenholtz P."/>
            <person name="Kyrpides N.C."/>
            <person name="Klenk H.P."/>
            <person name="Lapidus A."/>
        </authorList>
    </citation>
    <scope>NUCLEOTIDE SEQUENCE [LARGE SCALE GENOMIC DNA]</scope>
    <source>
        <strain evidence="4">ATCC 49627 / DSM 7084 / CIP 109912 / JCM 12494 / NCIMB 702895 / VPI D76D-27C</strain>
    </source>
</reference>
<dbReference type="GO" id="GO:0016646">
    <property type="term" value="F:oxidoreductase activity, acting on the CH-NH group of donors, NAD or NADP as acceptor"/>
    <property type="evidence" value="ECO:0007669"/>
    <property type="project" value="UniProtKB-ARBA"/>
</dbReference>